<dbReference type="Proteomes" id="UP000292583">
    <property type="component" value="Unassembled WGS sequence"/>
</dbReference>
<organism evidence="2 3">
    <name type="scientific">Campylobacter novaezeelandiae</name>
    <dbReference type="NCBI Taxonomy" id="2267891"/>
    <lineage>
        <taxon>Bacteria</taxon>
        <taxon>Pseudomonadati</taxon>
        <taxon>Campylobacterota</taxon>
        <taxon>Epsilonproteobacteria</taxon>
        <taxon>Campylobacterales</taxon>
        <taxon>Campylobacteraceae</taxon>
        <taxon>Campylobacter</taxon>
    </lineage>
</organism>
<evidence type="ECO:0000313" key="3">
    <source>
        <dbReference type="Proteomes" id="UP000292583"/>
    </source>
</evidence>
<comment type="caution">
    <text evidence="2">The sequence shown here is derived from an EMBL/GenBank/DDBJ whole genome shotgun (WGS) entry which is preliminary data.</text>
</comment>
<sequence length="62" mass="7486">MIYLFDFLKGVSLGFIFFGTLFLFSNNYFIWNFILFGILLYLIFTLLIKNYELKQKIKNSQI</sequence>
<dbReference type="AlphaFoldDB" id="A0A4Q9JTB6"/>
<keyword evidence="3" id="KW-1185">Reference proteome</keyword>
<protein>
    <submittedName>
        <fullName evidence="2">Uncharacterized protein</fullName>
    </submittedName>
</protein>
<evidence type="ECO:0000313" key="2">
    <source>
        <dbReference type="EMBL" id="TBR79935.1"/>
    </source>
</evidence>
<keyword evidence="1" id="KW-0472">Membrane</keyword>
<feature type="transmembrane region" description="Helical" evidence="1">
    <location>
        <begin position="7"/>
        <end position="24"/>
    </location>
</feature>
<dbReference type="EMBL" id="QPGR01000012">
    <property type="protein sequence ID" value="TBR79935.1"/>
    <property type="molecule type" value="Genomic_DNA"/>
</dbReference>
<name>A0A4Q9JTB6_9BACT</name>
<proteinExistence type="predicted"/>
<keyword evidence="1" id="KW-1133">Transmembrane helix</keyword>
<accession>A0A4Q9JTB6</accession>
<reference evidence="2 3" key="1">
    <citation type="submission" date="2018-07" db="EMBL/GenBank/DDBJ databases">
        <title>Campylobacter zealandensis sp. nov., isolated from birds and water in New Zealand.</title>
        <authorList>
            <person name="Wilkinson D.A."/>
            <person name="Biggs P.J."/>
            <person name="French N.P."/>
            <person name="Midwinter A.C."/>
        </authorList>
    </citation>
    <scope>NUCLEOTIDE SEQUENCE [LARGE SCALE GENOMIC DNA]</scope>
    <source>
        <strain evidence="2 3">B423b</strain>
    </source>
</reference>
<keyword evidence="1" id="KW-0812">Transmembrane</keyword>
<evidence type="ECO:0000256" key="1">
    <source>
        <dbReference type="SAM" id="Phobius"/>
    </source>
</evidence>
<gene>
    <name evidence="2" type="ORF">DU473_06405</name>
</gene>
<feature type="transmembrane region" description="Helical" evidence="1">
    <location>
        <begin position="30"/>
        <end position="48"/>
    </location>
</feature>